<dbReference type="SUPFAM" id="SSF53146">
    <property type="entry name" value="Nitrogenase accessory factor-like"/>
    <property type="match status" value="1"/>
</dbReference>
<dbReference type="RefSeq" id="WP_088858713.1">
    <property type="nucleotide sequence ID" value="NZ_CP014862.1"/>
</dbReference>
<dbReference type="Gene3D" id="3.30.420.130">
    <property type="entry name" value="Dinitrogenase iron-molybdenum cofactor biosynthesis domain"/>
    <property type="match status" value="1"/>
</dbReference>
<dbReference type="InterPro" id="IPR036105">
    <property type="entry name" value="DiNase_FeMo-co_biosyn_sf"/>
</dbReference>
<sequence>MTERRCLKVAFGMEDDEHLIDAHYGDSEFFAVYEICEDGSVKLLEKRHNRAKDMEEEHDEGHGDPRKFKAVVSQLLDLDVLAAFRMGPNFLRIRDKTNKVAFFTRTRDLKLALQRVVENFDDLWEQVQAKKAQKPPIAE</sequence>
<keyword evidence="3" id="KW-1185">Reference proteome</keyword>
<dbReference type="EMBL" id="CP014862">
    <property type="protein sequence ID" value="ASJ03456.1"/>
    <property type="molecule type" value="Genomic_DNA"/>
</dbReference>
<gene>
    <name evidence="2" type="ORF">A3L09_09380</name>
</gene>
<dbReference type="InterPro" id="IPR003731">
    <property type="entry name" value="Di-Nase_FeMo-co_biosynth"/>
</dbReference>
<organism evidence="2 3">
    <name type="scientific">Thermococcus profundus</name>
    <dbReference type="NCBI Taxonomy" id="49899"/>
    <lineage>
        <taxon>Archaea</taxon>
        <taxon>Methanobacteriati</taxon>
        <taxon>Methanobacteriota</taxon>
        <taxon>Thermococci</taxon>
        <taxon>Thermococcales</taxon>
        <taxon>Thermococcaceae</taxon>
        <taxon>Thermococcus</taxon>
    </lineage>
</organism>
<dbReference type="Pfam" id="PF02579">
    <property type="entry name" value="Nitro_FeMo-Co"/>
    <property type="match status" value="1"/>
</dbReference>
<dbReference type="AlphaFoldDB" id="A0A2Z2MC79"/>
<dbReference type="PANTHER" id="PTHR33937">
    <property type="entry name" value="IRON-MOLYBDENUM PROTEIN-RELATED-RELATED"/>
    <property type="match status" value="1"/>
</dbReference>
<evidence type="ECO:0000313" key="2">
    <source>
        <dbReference type="EMBL" id="ASJ03456.1"/>
    </source>
</evidence>
<dbReference type="KEGG" id="tprf:A3L09_09380"/>
<dbReference type="GeneID" id="33320627"/>
<dbReference type="Proteomes" id="UP000250179">
    <property type="component" value="Chromosome"/>
</dbReference>
<dbReference type="InterPro" id="IPR051840">
    <property type="entry name" value="NifX/NifY_domain"/>
</dbReference>
<feature type="domain" description="Dinitrogenase iron-molybdenum cofactor biosynthesis" evidence="1">
    <location>
        <begin position="16"/>
        <end position="116"/>
    </location>
</feature>
<reference evidence="2 3" key="1">
    <citation type="submission" date="2016-03" db="EMBL/GenBank/DDBJ databases">
        <title>Complete genome sequence of Thermococcus profundus strain DT5432.</title>
        <authorList>
            <person name="Oger P.M."/>
        </authorList>
    </citation>
    <scope>NUCLEOTIDE SEQUENCE [LARGE SCALE GENOMIC DNA]</scope>
    <source>
        <strain evidence="2 3">DT 5432</strain>
    </source>
</reference>
<proteinExistence type="predicted"/>
<dbReference type="OrthoDB" id="84967at2157"/>
<protein>
    <submittedName>
        <fullName evidence="2">Dinitrogenase iron-molybdenum cofactor</fullName>
    </submittedName>
</protein>
<accession>A0A2Z2MC79</accession>
<dbReference type="PANTHER" id="PTHR33937:SF5">
    <property type="entry name" value="IRON-MOLYBDENUM COFACTOR-BINDING PROTEIN"/>
    <property type="match status" value="1"/>
</dbReference>
<evidence type="ECO:0000313" key="3">
    <source>
        <dbReference type="Proteomes" id="UP000250179"/>
    </source>
</evidence>
<evidence type="ECO:0000259" key="1">
    <source>
        <dbReference type="Pfam" id="PF02579"/>
    </source>
</evidence>
<name>A0A2Z2MC79_THEPR</name>